<sequence>MSLSDLAYDTRHGVVVCRPCGTCIVPDSPVHWKSHFRREPHRLRGARLQRLVGVLSGFALRDRDTLQRQRPDRRRPCQAIDGLATYSGYICLCDSRQCDFVTRRLETMRDHIPRHRRTASEHYTREATAAPLWAPCALQTYFTAGGRIDYFVVETNEGLPRPGLDAVAPCVDATGPPPSSPERQVFQGLREDIQQAGRDLDAKATIVEGPGPGRADKQRWLVHTGFLTHLEGLADAEIQSSFQLPTTSSVQHPRQRRAYSREPDGGDDDEAGGDGEGDLRRILAATDRWLRTAYELVVDCSTKRKMTHQRAQKLSDFAAGAGKKGKDIAFRCFKNEATLGTYFRRVKELLTYYYRVAYKKDRHFSRETGAPAVPQDVVEPTGRQKKAMDHIHAALRAQDRAGGGGERDRLAEDDEDDGEAGLERAIRAFYVALVCQTVGSAHFRSPVLSFCAMLSRTKLRSHGARKEDESKRAKQGRGDDEADEAAWQRKARGGWQDPGNYSSHLSALIWSAQLILFESVCFHAGDDEDQIPVVLGQVCEDYMHQKGETTFGYILQWRLYITTVARSAISRRQARWSLCGQEITYLGTRLRIEDVTSLLVSEYKRARDLLYDGLLFKAQSLGGIEAWRLVDDLDTEDYGGSWLTDEGNTDVLRGTHEALLQQIEGRADLRQLFLRSTPGAVPTGSPAPALCHQAMAAYEADVQAFLQSLLPLLFLSPMPPLRAPEFLSITVTNSSTRRRSILVWEKMLMIHVRYRKSAEQTGKERDNIRFVPAAVAELLLTFLALVQPLRQCFLRQARPDALLSPYLFSKIGGTVWRDEAVSKCLSRACARAEVPAF</sequence>
<evidence type="ECO:0000313" key="2">
    <source>
        <dbReference type="EMBL" id="KAI6777545.1"/>
    </source>
</evidence>
<protein>
    <submittedName>
        <fullName evidence="2">Uncharacterized protein</fullName>
    </submittedName>
</protein>
<dbReference type="RefSeq" id="XP_051358401.1">
    <property type="nucleotide sequence ID" value="XM_051510727.1"/>
</dbReference>
<dbReference type="Proteomes" id="UP001055219">
    <property type="component" value="Unassembled WGS sequence"/>
</dbReference>
<dbReference type="GeneID" id="75830034"/>
<name>A0A9Q0BAG2_9HYPO</name>
<reference evidence="2" key="2">
    <citation type="submission" date="2022-07" db="EMBL/GenBank/DDBJ databases">
        <authorList>
            <person name="Goncalves M.F.M."/>
            <person name="Hilario S."/>
            <person name="Van De Peer Y."/>
            <person name="Esteves A.C."/>
            <person name="Alves A."/>
        </authorList>
    </citation>
    <scope>NUCLEOTIDE SEQUENCE</scope>
    <source>
        <strain evidence="2">MUM 19.33</strain>
    </source>
</reference>
<dbReference type="EMBL" id="JAGIXG020000212">
    <property type="protein sequence ID" value="KAI6777545.1"/>
    <property type="molecule type" value="Genomic_DNA"/>
</dbReference>
<gene>
    <name evidence="2" type="ORF">J7T54_003534</name>
</gene>
<dbReference type="InterPro" id="IPR022698">
    <property type="entry name" value="OrsD"/>
</dbReference>
<reference evidence="2" key="1">
    <citation type="journal article" date="2021" name="J Fungi (Basel)">
        <title>Genomic and Metabolomic Analyses of the Marine Fungus Emericellopsis cladophorae: Insights into Saltwater Adaptability Mechanisms and Its Biosynthetic Potential.</title>
        <authorList>
            <person name="Goncalves M.F.M."/>
            <person name="Hilario S."/>
            <person name="Van de Peer Y."/>
            <person name="Esteves A.C."/>
            <person name="Alves A."/>
        </authorList>
    </citation>
    <scope>NUCLEOTIDE SEQUENCE</scope>
    <source>
        <strain evidence="2">MUM 19.33</strain>
    </source>
</reference>
<dbReference type="Pfam" id="PF12013">
    <property type="entry name" value="OrsD"/>
    <property type="match status" value="1"/>
</dbReference>
<dbReference type="OrthoDB" id="5075206at2759"/>
<feature type="compositionally biased region" description="Basic and acidic residues" evidence="1">
    <location>
        <begin position="464"/>
        <end position="479"/>
    </location>
</feature>
<comment type="caution">
    <text evidence="2">The sequence shown here is derived from an EMBL/GenBank/DDBJ whole genome shotgun (WGS) entry which is preliminary data.</text>
</comment>
<feature type="region of interest" description="Disordered" evidence="1">
    <location>
        <begin position="397"/>
        <end position="416"/>
    </location>
</feature>
<accession>A0A9Q0BAG2</accession>
<keyword evidence="3" id="KW-1185">Reference proteome</keyword>
<feature type="compositionally biased region" description="Acidic residues" evidence="1">
    <location>
        <begin position="265"/>
        <end position="276"/>
    </location>
</feature>
<feature type="region of interest" description="Disordered" evidence="1">
    <location>
        <begin position="244"/>
        <end position="277"/>
    </location>
</feature>
<organism evidence="2 3">
    <name type="scientific">Emericellopsis cladophorae</name>
    <dbReference type="NCBI Taxonomy" id="2686198"/>
    <lineage>
        <taxon>Eukaryota</taxon>
        <taxon>Fungi</taxon>
        <taxon>Dikarya</taxon>
        <taxon>Ascomycota</taxon>
        <taxon>Pezizomycotina</taxon>
        <taxon>Sordariomycetes</taxon>
        <taxon>Hypocreomycetidae</taxon>
        <taxon>Hypocreales</taxon>
        <taxon>Bionectriaceae</taxon>
        <taxon>Emericellopsis</taxon>
    </lineage>
</organism>
<evidence type="ECO:0000313" key="3">
    <source>
        <dbReference type="Proteomes" id="UP001055219"/>
    </source>
</evidence>
<proteinExistence type="predicted"/>
<evidence type="ECO:0000256" key="1">
    <source>
        <dbReference type="SAM" id="MobiDB-lite"/>
    </source>
</evidence>
<dbReference type="AlphaFoldDB" id="A0A9Q0BAG2"/>
<feature type="region of interest" description="Disordered" evidence="1">
    <location>
        <begin position="461"/>
        <end position="489"/>
    </location>
</feature>